<keyword evidence="1" id="KW-0472">Membrane</keyword>
<keyword evidence="3" id="KW-1185">Reference proteome</keyword>
<organism evidence="2 3">
    <name type="scientific">Sphagnum troendelagicum</name>
    <dbReference type="NCBI Taxonomy" id="128251"/>
    <lineage>
        <taxon>Eukaryota</taxon>
        <taxon>Viridiplantae</taxon>
        <taxon>Streptophyta</taxon>
        <taxon>Embryophyta</taxon>
        <taxon>Bryophyta</taxon>
        <taxon>Sphagnophytina</taxon>
        <taxon>Sphagnopsida</taxon>
        <taxon>Sphagnales</taxon>
        <taxon>Sphagnaceae</taxon>
        <taxon>Sphagnum</taxon>
    </lineage>
</organism>
<keyword evidence="1" id="KW-0812">Transmembrane</keyword>
<keyword evidence="1" id="KW-1133">Transmembrane helix</keyword>
<accession>A0ABP0UGJ9</accession>
<evidence type="ECO:0000313" key="3">
    <source>
        <dbReference type="Proteomes" id="UP001497512"/>
    </source>
</evidence>
<dbReference type="Proteomes" id="UP001497512">
    <property type="component" value="Chromosome 3"/>
</dbReference>
<feature type="transmembrane region" description="Helical" evidence="1">
    <location>
        <begin position="20"/>
        <end position="40"/>
    </location>
</feature>
<reference evidence="2" key="1">
    <citation type="submission" date="2024-02" db="EMBL/GenBank/DDBJ databases">
        <authorList>
            <consortium name="ELIXIR-Norway"/>
            <consortium name="Elixir Norway"/>
        </authorList>
    </citation>
    <scope>NUCLEOTIDE SEQUENCE</scope>
</reference>
<evidence type="ECO:0000256" key="1">
    <source>
        <dbReference type="SAM" id="Phobius"/>
    </source>
</evidence>
<evidence type="ECO:0000313" key="2">
    <source>
        <dbReference type="EMBL" id="CAK9220733.1"/>
    </source>
</evidence>
<proteinExistence type="predicted"/>
<gene>
    <name evidence="2" type="ORF">CSSPTR1EN2_LOCUS15604</name>
</gene>
<dbReference type="EMBL" id="OZ019895">
    <property type="protein sequence ID" value="CAK9220733.1"/>
    <property type="molecule type" value="Genomic_DNA"/>
</dbReference>
<protein>
    <submittedName>
        <fullName evidence="2">Uncharacterized protein</fullName>
    </submittedName>
</protein>
<name>A0ABP0UGJ9_9BRYO</name>
<sequence>MLLSFTKQHFLHPFRAFNYVLHMYSVCNFLDFCLTFLSCFYRIKFMFCSIFSLSHGFFVLVRLFTTSCFHCSVSSTDLCFVKGHFLQHDCLCKCQTFQTLPIC</sequence>